<name>A0A383EFB9_9ZZZZ</name>
<sequence>MVVIVIGQENPVDQSALLRIPLDDHRIP</sequence>
<dbReference type="EMBL" id="UINC01225122">
    <property type="protein sequence ID" value="SVE55040.1"/>
    <property type="molecule type" value="Genomic_DNA"/>
</dbReference>
<reference evidence="1" key="1">
    <citation type="submission" date="2018-05" db="EMBL/GenBank/DDBJ databases">
        <authorList>
            <person name="Lanie J.A."/>
            <person name="Ng W.-L."/>
            <person name="Kazmierczak K.M."/>
            <person name="Andrzejewski T.M."/>
            <person name="Davidsen T.M."/>
            <person name="Wayne K.J."/>
            <person name="Tettelin H."/>
            <person name="Glass J.I."/>
            <person name="Rusch D."/>
            <person name="Podicherti R."/>
            <person name="Tsui H.-C.T."/>
            <person name="Winkler M.E."/>
        </authorList>
    </citation>
    <scope>NUCLEOTIDE SEQUENCE</scope>
</reference>
<organism evidence="1">
    <name type="scientific">marine metagenome</name>
    <dbReference type="NCBI Taxonomy" id="408172"/>
    <lineage>
        <taxon>unclassified sequences</taxon>
        <taxon>metagenomes</taxon>
        <taxon>ecological metagenomes</taxon>
    </lineage>
</organism>
<gene>
    <name evidence="1" type="ORF">METZ01_LOCUS507894</name>
</gene>
<protein>
    <submittedName>
        <fullName evidence="1">Uncharacterized protein</fullName>
    </submittedName>
</protein>
<proteinExistence type="predicted"/>
<dbReference type="AlphaFoldDB" id="A0A383EFB9"/>
<evidence type="ECO:0000313" key="1">
    <source>
        <dbReference type="EMBL" id="SVE55040.1"/>
    </source>
</evidence>
<accession>A0A383EFB9</accession>